<keyword evidence="10" id="KW-1133">Transmembrane helix</keyword>
<comment type="catalytic activity">
    <reaction evidence="1">
        <text>ATP + protein L-histidine = ADP + protein N-phospho-L-histidine.</text>
        <dbReference type="EC" id="2.7.13.3"/>
    </reaction>
</comment>
<dbReference type="GO" id="GO:0005524">
    <property type="term" value="F:ATP binding"/>
    <property type="evidence" value="ECO:0007669"/>
    <property type="project" value="UniProtKB-KW"/>
</dbReference>
<evidence type="ECO:0000256" key="3">
    <source>
        <dbReference type="ARBA" id="ARBA00022553"/>
    </source>
</evidence>
<dbReference type="Pfam" id="PF13181">
    <property type="entry name" value="TPR_8"/>
    <property type="match status" value="2"/>
</dbReference>
<organism evidence="13 14">
    <name type="scientific">Pedobacter westerhofensis</name>
    <dbReference type="NCBI Taxonomy" id="425512"/>
    <lineage>
        <taxon>Bacteria</taxon>
        <taxon>Pseudomonadati</taxon>
        <taxon>Bacteroidota</taxon>
        <taxon>Sphingobacteriia</taxon>
        <taxon>Sphingobacteriales</taxon>
        <taxon>Sphingobacteriaceae</taxon>
        <taxon>Pedobacter</taxon>
    </lineage>
</organism>
<keyword evidence="10" id="KW-0812">Transmembrane</keyword>
<dbReference type="PROSITE" id="PS50109">
    <property type="entry name" value="HIS_KIN"/>
    <property type="match status" value="1"/>
</dbReference>
<proteinExistence type="predicted"/>
<evidence type="ECO:0000256" key="7">
    <source>
        <dbReference type="ARBA" id="ARBA00022840"/>
    </source>
</evidence>
<keyword evidence="3" id="KW-0597">Phosphoprotein</keyword>
<feature type="signal peptide" evidence="11">
    <location>
        <begin position="1"/>
        <end position="28"/>
    </location>
</feature>
<dbReference type="InterPro" id="IPR019734">
    <property type="entry name" value="TPR_rpt"/>
</dbReference>
<dbReference type="Gene3D" id="1.20.5.1930">
    <property type="match status" value="1"/>
</dbReference>
<keyword evidence="11" id="KW-0732">Signal</keyword>
<dbReference type="PROSITE" id="PS50005">
    <property type="entry name" value="TPR"/>
    <property type="match status" value="1"/>
</dbReference>
<dbReference type="EC" id="2.7.13.3" evidence="2"/>
<keyword evidence="4" id="KW-0808">Transferase</keyword>
<dbReference type="Pfam" id="PF02518">
    <property type="entry name" value="HATPase_c"/>
    <property type="match status" value="1"/>
</dbReference>
<evidence type="ECO:0000313" key="13">
    <source>
        <dbReference type="EMBL" id="SMO80834.1"/>
    </source>
</evidence>
<dbReference type="PANTHER" id="PTHR24421">
    <property type="entry name" value="NITRATE/NITRITE SENSOR PROTEIN NARX-RELATED"/>
    <property type="match status" value="1"/>
</dbReference>
<evidence type="ECO:0000256" key="10">
    <source>
        <dbReference type="SAM" id="Phobius"/>
    </source>
</evidence>
<dbReference type="SUPFAM" id="SSF48452">
    <property type="entry name" value="TPR-like"/>
    <property type="match status" value="1"/>
</dbReference>
<evidence type="ECO:0000256" key="5">
    <source>
        <dbReference type="ARBA" id="ARBA00022741"/>
    </source>
</evidence>
<evidence type="ECO:0000256" key="8">
    <source>
        <dbReference type="ARBA" id="ARBA00023012"/>
    </source>
</evidence>
<evidence type="ECO:0000256" key="4">
    <source>
        <dbReference type="ARBA" id="ARBA00022679"/>
    </source>
</evidence>
<dbReference type="PANTHER" id="PTHR24421:SF10">
    <property type="entry name" value="NITRATE_NITRITE SENSOR PROTEIN NARQ"/>
    <property type="match status" value="1"/>
</dbReference>
<name>A0A521EA82_9SPHI</name>
<feature type="repeat" description="TPR" evidence="9">
    <location>
        <begin position="257"/>
        <end position="290"/>
    </location>
</feature>
<keyword evidence="7" id="KW-0067">ATP-binding</keyword>
<keyword evidence="10" id="KW-0472">Membrane</keyword>
<evidence type="ECO:0000256" key="6">
    <source>
        <dbReference type="ARBA" id="ARBA00022777"/>
    </source>
</evidence>
<dbReference type="RefSeq" id="WP_142529108.1">
    <property type="nucleotide sequence ID" value="NZ_CBCSJO010000007.1"/>
</dbReference>
<dbReference type="InterPro" id="IPR003594">
    <property type="entry name" value="HATPase_dom"/>
</dbReference>
<feature type="domain" description="Histidine kinase" evidence="12">
    <location>
        <begin position="480"/>
        <end position="673"/>
    </location>
</feature>
<dbReference type="GO" id="GO:0016020">
    <property type="term" value="C:membrane"/>
    <property type="evidence" value="ECO:0007669"/>
    <property type="project" value="InterPro"/>
</dbReference>
<evidence type="ECO:0000256" key="11">
    <source>
        <dbReference type="SAM" id="SignalP"/>
    </source>
</evidence>
<dbReference type="Pfam" id="PF07730">
    <property type="entry name" value="HisKA_3"/>
    <property type="match status" value="1"/>
</dbReference>
<keyword evidence="9" id="KW-0802">TPR repeat</keyword>
<evidence type="ECO:0000256" key="2">
    <source>
        <dbReference type="ARBA" id="ARBA00012438"/>
    </source>
</evidence>
<feature type="transmembrane region" description="Helical" evidence="10">
    <location>
        <begin position="414"/>
        <end position="437"/>
    </location>
</feature>
<dbReference type="CDD" id="cd16917">
    <property type="entry name" value="HATPase_UhpB-NarQ-NarX-like"/>
    <property type="match status" value="1"/>
</dbReference>
<dbReference type="EMBL" id="FXTN01000007">
    <property type="protein sequence ID" value="SMO80834.1"/>
    <property type="molecule type" value="Genomic_DNA"/>
</dbReference>
<dbReference type="SMART" id="SM00387">
    <property type="entry name" value="HATPase_c"/>
    <property type="match status" value="1"/>
</dbReference>
<dbReference type="InterPro" id="IPR005467">
    <property type="entry name" value="His_kinase_dom"/>
</dbReference>
<dbReference type="GO" id="GO:0000155">
    <property type="term" value="F:phosphorelay sensor kinase activity"/>
    <property type="evidence" value="ECO:0007669"/>
    <property type="project" value="InterPro"/>
</dbReference>
<dbReference type="InterPro" id="IPR011712">
    <property type="entry name" value="Sig_transdc_His_kin_sub3_dim/P"/>
</dbReference>
<dbReference type="InterPro" id="IPR036890">
    <property type="entry name" value="HATPase_C_sf"/>
</dbReference>
<reference evidence="13 14" key="1">
    <citation type="submission" date="2017-05" db="EMBL/GenBank/DDBJ databases">
        <authorList>
            <person name="Varghese N."/>
            <person name="Submissions S."/>
        </authorList>
    </citation>
    <scope>NUCLEOTIDE SEQUENCE [LARGE SCALE GENOMIC DNA]</scope>
    <source>
        <strain evidence="13 14">DSM 19036</strain>
    </source>
</reference>
<dbReference type="GO" id="GO:0046983">
    <property type="term" value="F:protein dimerization activity"/>
    <property type="evidence" value="ECO:0007669"/>
    <property type="project" value="InterPro"/>
</dbReference>
<keyword evidence="14" id="KW-1185">Reference proteome</keyword>
<keyword evidence="6 13" id="KW-0418">Kinase</keyword>
<dbReference type="InterPro" id="IPR011990">
    <property type="entry name" value="TPR-like_helical_dom_sf"/>
</dbReference>
<dbReference type="OrthoDB" id="9778366at2"/>
<evidence type="ECO:0000256" key="9">
    <source>
        <dbReference type="PROSITE-ProRule" id="PRU00339"/>
    </source>
</evidence>
<dbReference type="AlphaFoldDB" id="A0A521EA82"/>
<evidence type="ECO:0000259" key="12">
    <source>
        <dbReference type="PROSITE" id="PS50109"/>
    </source>
</evidence>
<dbReference type="SUPFAM" id="SSF55874">
    <property type="entry name" value="ATPase domain of HSP90 chaperone/DNA topoisomerase II/histidine kinase"/>
    <property type="match status" value="1"/>
</dbReference>
<evidence type="ECO:0000256" key="1">
    <source>
        <dbReference type="ARBA" id="ARBA00000085"/>
    </source>
</evidence>
<dbReference type="Gene3D" id="1.25.40.10">
    <property type="entry name" value="Tetratricopeptide repeat domain"/>
    <property type="match status" value="2"/>
</dbReference>
<evidence type="ECO:0000313" key="14">
    <source>
        <dbReference type="Proteomes" id="UP000320300"/>
    </source>
</evidence>
<protein>
    <recommendedName>
        <fullName evidence="2">histidine kinase</fullName>
        <ecNumber evidence="2">2.7.13.3</ecNumber>
    </recommendedName>
</protein>
<gene>
    <name evidence="13" type="ORF">SAMN06265348_107302</name>
</gene>
<dbReference type="Gene3D" id="3.30.565.10">
    <property type="entry name" value="Histidine kinase-like ATPase, C-terminal domain"/>
    <property type="match status" value="1"/>
</dbReference>
<feature type="chain" id="PRO_5021858539" description="histidine kinase" evidence="11">
    <location>
        <begin position="29"/>
        <end position="673"/>
    </location>
</feature>
<accession>A0A521EA82</accession>
<keyword evidence="5" id="KW-0547">Nucleotide-binding</keyword>
<sequence length="673" mass="76770">MLKLITINQKILILLFCLVMATSGFAKAQLPINEKAYADSLNQAYLRLNNDSARARTSFLLSHYWSVKNDTEQATKYFMQGRKLAKDHPYVQAISYFFEADLYLTLDTVKSWKAIHTGNRLLSAYKIKEAYTFRSKLWYNAAIMEQDADHVKTVVNILLNKVIPLVKKSSDKSALAKYYSQTGVIFMNTGQYERAAIYYNLCIGLQQYISAKSTILLRTYVLAASNYLYLHHVAQAKKLLDKAKAILAPFPKSRSLPDYYFTEGNYYEETSRYELALQSYEKGITLSRELKQDYMLETLVMQKYSALSHLKKYPEAKALLDSMAKATEYMAISNNRLQLYNEMAKTNEHLGLMKDAYQWLRRYSALNDSLQKSKLDTDIGEMELKFRNAENKQKISELSSANEKVKLTAKNSRLASWLLGAIALFLLFALLAGYYIYSAKQKLSIQKDLNVQQELKNIHQEQQIRIAQAMMQGQEEERARVARDLHDGLGGTLAVVKMNLSGYGLKHKIGQTPDFNAIITQLDHSVNELRGIARNMMPASLLRFGLETSIKDLCESFLSDHLQIDFQFFGSSKDILIQEQIAIYRIVQELLSNTLRHARATSVLLQCSRNEDTFLITIEDNGIGFNPNVPAEKPGMGFQNIKTRVDYLNGRMEIISAENDKGTTINIEINVTV</sequence>
<keyword evidence="8" id="KW-0902">Two-component regulatory system</keyword>
<dbReference type="Proteomes" id="UP000320300">
    <property type="component" value="Unassembled WGS sequence"/>
</dbReference>
<dbReference type="InterPro" id="IPR050482">
    <property type="entry name" value="Sensor_HK_TwoCompSys"/>
</dbReference>
<dbReference type="SMART" id="SM00028">
    <property type="entry name" value="TPR"/>
    <property type="match status" value="4"/>
</dbReference>